<dbReference type="SUPFAM" id="SSF52540">
    <property type="entry name" value="P-loop containing nucleoside triphosphate hydrolases"/>
    <property type="match status" value="2"/>
</dbReference>
<feature type="region of interest" description="Disordered" evidence="2">
    <location>
        <begin position="575"/>
        <end position="685"/>
    </location>
</feature>
<dbReference type="InterPro" id="IPR005662">
    <property type="entry name" value="GTPase_Era-like"/>
</dbReference>
<accession>A0A8H3HD88</accession>
<reference evidence="4" key="1">
    <citation type="submission" date="2021-01" db="EMBL/GenBank/DDBJ databases">
        <authorList>
            <person name="Kaushik A."/>
        </authorList>
    </citation>
    <scope>NUCLEOTIDE SEQUENCE</scope>
    <source>
        <strain evidence="4">AG6-10EEA</strain>
    </source>
</reference>
<feature type="coiled-coil region" evidence="1">
    <location>
        <begin position="272"/>
        <end position="313"/>
    </location>
</feature>
<dbReference type="AlphaFoldDB" id="A0A8H3HD88"/>
<dbReference type="GO" id="GO:0043024">
    <property type="term" value="F:ribosomal small subunit binding"/>
    <property type="evidence" value="ECO:0007669"/>
    <property type="project" value="TreeGrafter"/>
</dbReference>
<evidence type="ECO:0000313" key="5">
    <source>
        <dbReference type="Proteomes" id="UP000663853"/>
    </source>
</evidence>
<evidence type="ECO:0000313" key="4">
    <source>
        <dbReference type="EMBL" id="CAE6498273.1"/>
    </source>
</evidence>
<feature type="compositionally biased region" description="Polar residues" evidence="2">
    <location>
        <begin position="653"/>
        <end position="678"/>
    </location>
</feature>
<dbReference type="EMBL" id="CAJMXA010003493">
    <property type="protein sequence ID" value="CAE6498273.1"/>
    <property type="molecule type" value="Genomic_DNA"/>
</dbReference>
<comment type="caution">
    <text evidence="4">The sequence shown here is derived from an EMBL/GenBank/DDBJ whole genome shotgun (WGS) entry which is preliminary data.</text>
</comment>
<keyword evidence="1" id="KW-0175">Coiled coil</keyword>
<feature type="domain" description="G" evidence="3">
    <location>
        <begin position="693"/>
        <end position="752"/>
    </location>
</feature>
<dbReference type="GO" id="GO:0000028">
    <property type="term" value="P:ribosomal small subunit assembly"/>
    <property type="evidence" value="ECO:0007669"/>
    <property type="project" value="TreeGrafter"/>
</dbReference>
<dbReference type="Pfam" id="PF01926">
    <property type="entry name" value="MMR_HSR1"/>
    <property type="match status" value="2"/>
</dbReference>
<evidence type="ECO:0000256" key="2">
    <source>
        <dbReference type="SAM" id="MobiDB-lite"/>
    </source>
</evidence>
<dbReference type="PANTHER" id="PTHR42698">
    <property type="entry name" value="GTPASE ERA"/>
    <property type="match status" value="1"/>
</dbReference>
<feature type="compositionally biased region" description="Basic and acidic residues" evidence="2">
    <location>
        <begin position="17"/>
        <end position="28"/>
    </location>
</feature>
<evidence type="ECO:0000256" key="1">
    <source>
        <dbReference type="SAM" id="Coils"/>
    </source>
</evidence>
<feature type="domain" description="G" evidence="3">
    <location>
        <begin position="43"/>
        <end position="103"/>
    </location>
</feature>
<feature type="region of interest" description="Disordered" evidence="2">
    <location>
        <begin position="1"/>
        <end position="37"/>
    </location>
</feature>
<protein>
    <recommendedName>
        <fullName evidence="3">G domain-containing protein</fullName>
    </recommendedName>
</protein>
<dbReference type="InterPro" id="IPR006073">
    <property type="entry name" value="GTP-bd"/>
</dbReference>
<dbReference type="Proteomes" id="UP000663853">
    <property type="component" value="Unassembled WGS sequence"/>
</dbReference>
<name>A0A8H3HD88_9AGAM</name>
<gene>
    <name evidence="4" type="ORF">RDB_LOCUS109259</name>
</gene>
<dbReference type="CDD" id="cd00882">
    <property type="entry name" value="Ras_like_GTPase"/>
    <property type="match status" value="2"/>
</dbReference>
<dbReference type="PANTHER" id="PTHR42698:SF1">
    <property type="entry name" value="GTPASE ERA, MITOCHONDRIAL"/>
    <property type="match status" value="1"/>
</dbReference>
<evidence type="ECO:0000259" key="3">
    <source>
        <dbReference type="Pfam" id="PF01926"/>
    </source>
</evidence>
<organism evidence="4 5">
    <name type="scientific">Rhizoctonia solani</name>
    <dbReference type="NCBI Taxonomy" id="456999"/>
    <lineage>
        <taxon>Eukaryota</taxon>
        <taxon>Fungi</taxon>
        <taxon>Dikarya</taxon>
        <taxon>Basidiomycota</taxon>
        <taxon>Agaricomycotina</taxon>
        <taxon>Agaricomycetes</taxon>
        <taxon>Cantharellales</taxon>
        <taxon>Ceratobasidiaceae</taxon>
        <taxon>Rhizoctonia</taxon>
    </lineage>
</organism>
<sequence>MYSERMIQGDTDFSMDEIERPPTPEERTSSAPKAAPRKWTETRVLIIGPSGVGKTSLVNMLSNERLKVGSEGMGLCTTRFWSLSKPVMIDERPFRLIDSPGFNTNTFSNADVLKQLVAFLAKANDKYHWKLSGVLYLHPEGDDLACEQLKQDLEALTHLFGEPWLPNFTFAIVGSDTTVESDVVHQLQAPSSPFYPLHEAGAKCQYLPFELSHIQNVISEFDPVPTSDARFYSRVRWSPYSRGVGVSGLDLFMDEILGSQRTTSIKKNRVTLEESESSRQQLQATLEAVETELKSIRGQLEQTQLEYASLRSELQLNDNTEQSKIVQSVQDLNRAIDDFGRSVAECMVDNVAPTLDKEDPTTLDASDFAELQRQLGHQDGISSLVASSKGEGLPIEDLIDLALRSFLCQKLCKDVFIPFHPTLATSAVPGFMASLYEEVRRQGPPFVASKWRASSFIALSKGGKLDKATIESQVESFVAEDIQPLLHNLFGQNDAAALTENHRSQLQDIVTAAWKLNHVLKGEVVTLGDFQPQCYEGGTPFDRKTMIEFEPDKKRGPGDVVICTIRLGLALSYSRGAGKDAGHTPTTNRDGGATSSTSTSLHPSPPKIQPTMRTDDPPKPQQHSGPNRRGRGASAQSRQLSYRGAPGAKQTRGEATSPTVNQGSSASPANSTKQNATKLDSAKPKEEVAPVPILILGAQGCGKSSLVNAAFGKPVREISNGFELGTTGFHFNSLSDGKHNFMLVDSPGFDNASMSDAEVMTMLVQFLCCGKTPAKMAGVIYLHTQDTRLGSGILRRNLYLIKSLLGDSFMDRLTVLLVPRPGEQADHQELVRPLLDPKSPFYPLYESGAQFDVSPLETQSIRNVLLSYAQKTPALMSVQDELCSKRAPNDNDINTYLMKCARARESGLVATRPKITAGGLFQVRASSSNQHAPGEVKKLQLELAESKKQSDGVSSQLQQQLDQYTALRSQLQINENVEQRDIVQNLIDLNRRIEDLALSLSQHLVDTYGDKMTTTRNAFELPKLKELFEHEEGRASLVLSSKGAGVQLEDFLDVAIRSILCEQIYKRIIGPFHPGLELSDARNKHVLAIYGRIRDRESQATLGRWRTACFTAISGLIGEQELSNLRSKAGPNILNENVMPMLKYIFGARNARPKGAHAKEFSEIATQAWDWCVTLKEKIVLLGDFQPTAYRYGAAFETALMTEFEPRPGSQPPARILSTIGLGLNVFRGQSSGEGSDRVILRQASVVTEGWFERS</sequence>
<proteinExistence type="predicted"/>
<dbReference type="GO" id="GO:0005525">
    <property type="term" value="F:GTP binding"/>
    <property type="evidence" value="ECO:0007669"/>
    <property type="project" value="InterPro"/>
</dbReference>
<dbReference type="GO" id="GO:0019843">
    <property type="term" value="F:rRNA binding"/>
    <property type="evidence" value="ECO:0007669"/>
    <property type="project" value="TreeGrafter"/>
</dbReference>
<dbReference type="InterPro" id="IPR027417">
    <property type="entry name" value="P-loop_NTPase"/>
</dbReference>
<dbReference type="Gene3D" id="3.40.50.300">
    <property type="entry name" value="P-loop containing nucleotide triphosphate hydrolases"/>
    <property type="match status" value="2"/>
</dbReference>